<dbReference type="GO" id="GO:0016829">
    <property type="term" value="F:lyase activity"/>
    <property type="evidence" value="ECO:0007669"/>
    <property type="project" value="UniProtKB-KW"/>
</dbReference>
<dbReference type="Proteomes" id="UP000285456">
    <property type="component" value="Unassembled WGS sequence"/>
</dbReference>
<dbReference type="SUPFAM" id="SSF159709">
    <property type="entry name" value="PhnH-like"/>
    <property type="match status" value="1"/>
</dbReference>
<dbReference type="RefSeq" id="WP_118888372.1">
    <property type="nucleotide sequence ID" value="NZ_JAMAWL010000006.1"/>
</dbReference>
<name>A0A417YN07_9BACI</name>
<comment type="caution">
    <text evidence="1">The sequence shown here is derived from an EMBL/GenBank/DDBJ whole genome shotgun (WGS) entry which is preliminary data.</text>
</comment>
<dbReference type="Gene3D" id="3.40.50.11310">
    <property type="entry name" value="Bacterial phosphonate metabolism protein PhnH"/>
    <property type="match status" value="1"/>
</dbReference>
<dbReference type="AlphaFoldDB" id="A0A417YN07"/>
<dbReference type="NCBIfam" id="TIGR03292">
    <property type="entry name" value="PhnH_redo"/>
    <property type="match status" value="1"/>
</dbReference>
<dbReference type="GO" id="GO:0019634">
    <property type="term" value="P:organic phosphonate metabolic process"/>
    <property type="evidence" value="ECO:0007669"/>
    <property type="project" value="InterPro"/>
</dbReference>
<proteinExistence type="predicted"/>
<sequence>MAIDHVHDLQFVYKKILDSMSRPGKIASLQTLAGRNDYNLQMLDATLLTIMTLLDREVTFHVLMDNGQNLPEKISEYTLATHTTIDKADFVIVLKGTPETAITNAMAQCKKGSLIDPHASATWIIESAFSDVHEGELMLTGPGIKDQTKLQTALTPAVWQARNVCVAEYPLGIDLMLTDEGLQVVCIPRTTKVDMMEVE</sequence>
<gene>
    <name evidence="1" type="primary">phnH</name>
    <name evidence="1" type="ORF">D1B32_00860</name>
</gene>
<dbReference type="InterPro" id="IPR008772">
    <property type="entry name" value="Phosphonate_metab_PhnH"/>
</dbReference>
<dbReference type="EMBL" id="QWEH01000001">
    <property type="protein sequence ID" value="RHW35201.1"/>
    <property type="molecule type" value="Genomic_DNA"/>
</dbReference>
<dbReference type="InterPro" id="IPR038058">
    <property type="entry name" value="PhnH-like_sp"/>
</dbReference>
<dbReference type="Pfam" id="PF05845">
    <property type="entry name" value="PhnH"/>
    <property type="match status" value="1"/>
</dbReference>
<keyword evidence="1" id="KW-0456">Lyase</keyword>
<accession>A0A417YN07</accession>
<organism evidence="1 2">
    <name type="scientific">Oceanobacillus profundus</name>
    <dbReference type="NCBI Taxonomy" id="372463"/>
    <lineage>
        <taxon>Bacteria</taxon>
        <taxon>Bacillati</taxon>
        <taxon>Bacillota</taxon>
        <taxon>Bacilli</taxon>
        <taxon>Bacillales</taxon>
        <taxon>Bacillaceae</taxon>
        <taxon>Oceanobacillus</taxon>
    </lineage>
</organism>
<dbReference type="OrthoDB" id="154477at2"/>
<evidence type="ECO:0000313" key="1">
    <source>
        <dbReference type="EMBL" id="RHW35201.1"/>
    </source>
</evidence>
<keyword evidence="2" id="KW-1185">Reference proteome</keyword>
<dbReference type="PIRSF" id="PIRSF020680">
    <property type="entry name" value="PhnH"/>
    <property type="match status" value="1"/>
</dbReference>
<evidence type="ECO:0000313" key="2">
    <source>
        <dbReference type="Proteomes" id="UP000285456"/>
    </source>
</evidence>
<reference evidence="1 2" key="1">
    <citation type="journal article" date="2007" name="Int. J. Syst. Evol. Microbiol.">
        <title>Oceanobacillus profundus sp. nov., isolated from a deep-sea sediment core.</title>
        <authorList>
            <person name="Kim Y.G."/>
            <person name="Choi D.H."/>
            <person name="Hyun S."/>
            <person name="Cho B.C."/>
        </authorList>
    </citation>
    <scope>NUCLEOTIDE SEQUENCE [LARGE SCALE GENOMIC DNA]</scope>
    <source>
        <strain evidence="1 2">DSM 18246</strain>
    </source>
</reference>
<protein>
    <submittedName>
        <fullName evidence="1">Phosphonate C-P lyase system protein PhnH</fullName>
    </submittedName>
</protein>